<name>A0A5A7QCF8_STRAF</name>
<proteinExistence type="predicted"/>
<organism evidence="1 2">
    <name type="scientific">Striga asiatica</name>
    <name type="common">Asiatic witchweed</name>
    <name type="synonym">Buchnera asiatica</name>
    <dbReference type="NCBI Taxonomy" id="4170"/>
    <lineage>
        <taxon>Eukaryota</taxon>
        <taxon>Viridiplantae</taxon>
        <taxon>Streptophyta</taxon>
        <taxon>Embryophyta</taxon>
        <taxon>Tracheophyta</taxon>
        <taxon>Spermatophyta</taxon>
        <taxon>Magnoliopsida</taxon>
        <taxon>eudicotyledons</taxon>
        <taxon>Gunneridae</taxon>
        <taxon>Pentapetalae</taxon>
        <taxon>asterids</taxon>
        <taxon>lamiids</taxon>
        <taxon>Lamiales</taxon>
        <taxon>Orobanchaceae</taxon>
        <taxon>Buchnereae</taxon>
        <taxon>Striga</taxon>
    </lineage>
</organism>
<dbReference type="Proteomes" id="UP000325081">
    <property type="component" value="Unassembled WGS sequence"/>
</dbReference>
<comment type="caution">
    <text evidence="1">The sequence shown here is derived from an EMBL/GenBank/DDBJ whole genome shotgun (WGS) entry which is preliminary data.</text>
</comment>
<evidence type="ECO:0000313" key="2">
    <source>
        <dbReference type="Proteomes" id="UP000325081"/>
    </source>
</evidence>
<evidence type="ECO:0000313" key="1">
    <source>
        <dbReference type="EMBL" id="GER42678.1"/>
    </source>
</evidence>
<accession>A0A5A7QCF8</accession>
<sequence>MVTPIKVSKTGSARCSNSPLFVGKIRSPKVISVTRVRHARTRRKLLKREDSHWYSTGKKGTCRKLGLKVVAASSHANQGSEVSDVCGPRVDRGACCSSEGVVASRQGLANGNCCSLMSRAGLTRGGDGCCLVQPKIGRGRRPPMTLAVVIQNLPPIAAKWTTDEGL</sequence>
<dbReference type="AlphaFoldDB" id="A0A5A7QCF8"/>
<gene>
    <name evidence="1" type="ORF">STAS_19489</name>
</gene>
<reference evidence="2" key="1">
    <citation type="journal article" date="2019" name="Curr. Biol.">
        <title>Genome Sequence of Striga asiatica Provides Insight into the Evolution of Plant Parasitism.</title>
        <authorList>
            <person name="Yoshida S."/>
            <person name="Kim S."/>
            <person name="Wafula E.K."/>
            <person name="Tanskanen J."/>
            <person name="Kim Y.M."/>
            <person name="Honaas L."/>
            <person name="Yang Z."/>
            <person name="Spallek T."/>
            <person name="Conn C.E."/>
            <person name="Ichihashi Y."/>
            <person name="Cheong K."/>
            <person name="Cui S."/>
            <person name="Der J.P."/>
            <person name="Gundlach H."/>
            <person name="Jiao Y."/>
            <person name="Hori C."/>
            <person name="Ishida J.K."/>
            <person name="Kasahara H."/>
            <person name="Kiba T."/>
            <person name="Kim M.S."/>
            <person name="Koo N."/>
            <person name="Laohavisit A."/>
            <person name="Lee Y.H."/>
            <person name="Lumba S."/>
            <person name="McCourt P."/>
            <person name="Mortimer J.C."/>
            <person name="Mutuku J.M."/>
            <person name="Nomura T."/>
            <person name="Sasaki-Sekimoto Y."/>
            <person name="Seto Y."/>
            <person name="Wang Y."/>
            <person name="Wakatake T."/>
            <person name="Sakakibara H."/>
            <person name="Demura T."/>
            <person name="Yamaguchi S."/>
            <person name="Yoneyama K."/>
            <person name="Manabe R.I."/>
            <person name="Nelson D.C."/>
            <person name="Schulman A.H."/>
            <person name="Timko M.P."/>
            <person name="dePamphilis C.W."/>
            <person name="Choi D."/>
            <person name="Shirasu K."/>
        </authorList>
    </citation>
    <scope>NUCLEOTIDE SEQUENCE [LARGE SCALE GENOMIC DNA]</scope>
    <source>
        <strain evidence="2">cv. UVA1</strain>
    </source>
</reference>
<protein>
    <submittedName>
        <fullName evidence="1">MutT/nudix family protein</fullName>
    </submittedName>
</protein>
<keyword evidence="2" id="KW-1185">Reference proteome</keyword>
<dbReference type="EMBL" id="BKCP01006405">
    <property type="protein sequence ID" value="GER42678.1"/>
    <property type="molecule type" value="Genomic_DNA"/>
</dbReference>